<evidence type="ECO:0000313" key="2">
    <source>
        <dbReference type="EMBL" id="PKK56020.1"/>
    </source>
</evidence>
<feature type="compositionally biased region" description="Low complexity" evidence="1">
    <location>
        <begin position="9"/>
        <end position="27"/>
    </location>
</feature>
<dbReference type="Proteomes" id="UP000233469">
    <property type="component" value="Unassembled WGS sequence"/>
</dbReference>
<protein>
    <submittedName>
        <fullName evidence="2">Uncharacterized protein</fullName>
    </submittedName>
</protein>
<name>A0A2N1M376_9GLOM</name>
<dbReference type="VEuPathDB" id="FungiDB:FUN_004542"/>
<feature type="region of interest" description="Disordered" evidence="1">
    <location>
        <begin position="1"/>
        <end position="27"/>
    </location>
</feature>
<evidence type="ECO:0000313" key="3">
    <source>
        <dbReference type="Proteomes" id="UP000233469"/>
    </source>
</evidence>
<reference evidence="2 3" key="1">
    <citation type="submission" date="2016-04" db="EMBL/GenBank/DDBJ databases">
        <title>Genome analyses suggest a sexual origin of heterokaryosis in a supposedly ancient asexual fungus.</title>
        <authorList>
            <person name="Ropars J."/>
            <person name="Sedzielewska K."/>
            <person name="Noel J."/>
            <person name="Charron P."/>
            <person name="Farinelli L."/>
            <person name="Marton T."/>
            <person name="Kruger M."/>
            <person name="Pelin A."/>
            <person name="Brachmann A."/>
            <person name="Corradi N."/>
        </authorList>
    </citation>
    <scope>NUCLEOTIDE SEQUENCE [LARGE SCALE GENOMIC DNA]</scope>
    <source>
        <strain evidence="2 3">C2</strain>
    </source>
</reference>
<proteinExistence type="predicted"/>
<dbReference type="AlphaFoldDB" id="A0A2N1M376"/>
<comment type="caution">
    <text evidence="2">The sequence shown here is derived from an EMBL/GenBank/DDBJ whole genome shotgun (WGS) entry which is preliminary data.</text>
</comment>
<dbReference type="VEuPathDB" id="FungiDB:RhiirA1_475741"/>
<gene>
    <name evidence="2" type="ORF">RhiirC2_800922</name>
</gene>
<dbReference type="EMBL" id="LLXL01006338">
    <property type="protein sequence ID" value="PKK56020.1"/>
    <property type="molecule type" value="Genomic_DNA"/>
</dbReference>
<accession>A0A2N1M376</accession>
<evidence type="ECO:0000256" key="1">
    <source>
        <dbReference type="SAM" id="MobiDB-lite"/>
    </source>
</evidence>
<reference evidence="2 3" key="2">
    <citation type="submission" date="2017-10" db="EMBL/GenBank/DDBJ databases">
        <title>Extensive intraspecific genome diversity in a model arbuscular mycorrhizal fungus.</title>
        <authorList>
            <person name="Chen E.C.H."/>
            <person name="Morin E."/>
            <person name="Baudet D."/>
            <person name="Noel J."/>
            <person name="Ndikumana S."/>
            <person name="Charron P."/>
            <person name="St-Onge C."/>
            <person name="Giorgi J."/>
            <person name="Grigoriev I.V."/>
            <person name="Roux C."/>
            <person name="Martin F.M."/>
            <person name="Corradi N."/>
        </authorList>
    </citation>
    <scope>NUCLEOTIDE SEQUENCE [LARGE SCALE GENOMIC DNA]</scope>
    <source>
        <strain evidence="2 3">C2</strain>
    </source>
</reference>
<sequence length="186" mass="21051">MGKERVCARNTTRNKSSRSTSSKTITSEADRIAAHLAAARTSSAQQKRREASVEIVIPVIPLVPLPIITNSRRICETSIVQDRETSIIQDQEFALNYSIVRDTFDNDASPLNVNISRSMEKVPTADTSAFYLQIVDDSYWKNLASKTCKVQLPLLGLYPDDLKFKKEFEAILEREKPRYIEQLGEQ</sequence>
<organism evidence="2 3">
    <name type="scientific">Rhizophagus irregularis</name>
    <dbReference type="NCBI Taxonomy" id="588596"/>
    <lineage>
        <taxon>Eukaryota</taxon>
        <taxon>Fungi</taxon>
        <taxon>Fungi incertae sedis</taxon>
        <taxon>Mucoromycota</taxon>
        <taxon>Glomeromycotina</taxon>
        <taxon>Glomeromycetes</taxon>
        <taxon>Glomerales</taxon>
        <taxon>Glomeraceae</taxon>
        <taxon>Rhizophagus</taxon>
    </lineage>
</organism>